<dbReference type="HOGENOM" id="CLU_1139123_0_0_1"/>
<evidence type="ECO:0000256" key="2">
    <source>
        <dbReference type="PROSITE-ProRule" id="PRU00124"/>
    </source>
</evidence>
<dbReference type="AlphaFoldDB" id="V3ZWS4"/>
<sequence length="244" mass="27548">MVNTSTFFQHFKQSRFEYDDYHIGVNRASYGNPPSYCFTSNVTFVISYKMSLTCRIELAVTIAVVIVSCVCGMKIDFTRLSHHKRSYYIPQKRGSECSGNPCPVDKPFLCKTSSTCIALKYVCDNTFDCEDGFDEEKALCTAVSRPPIEQLFNFLTAEQDWIIPKLFGGVEPEFAAHGLAVASDIDDLSMTLGLSPQNVKNLHKAFQAAMEGDERPLLAMNMPERSWHEVQYMLQQLLDSGFKL</sequence>
<reference evidence="3 4" key="1">
    <citation type="journal article" date="2013" name="Nature">
        <title>Insights into bilaterian evolution from three spiralian genomes.</title>
        <authorList>
            <person name="Simakov O."/>
            <person name="Marletaz F."/>
            <person name="Cho S.J."/>
            <person name="Edsinger-Gonzales E."/>
            <person name="Havlak P."/>
            <person name="Hellsten U."/>
            <person name="Kuo D.H."/>
            <person name="Larsson T."/>
            <person name="Lv J."/>
            <person name="Arendt D."/>
            <person name="Savage R."/>
            <person name="Osoegawa K."/>
            <person name="de Jong P."/>
            <person name="Grimwood J."/>
            <person name="Chapman J.A."/>
            <person name="Shapiro H."/>
            <person name="Aerts A."/>
            <person name="Otillar R.P."/>
            <person name="Terry A.Y."/>
            <person name="Boore J.L."/>
            <person name="Grigoriev I.V."/>
            <person name="Lindberg D.R."/>
            <person name="Seaver E.C."/>
            <person name="Weisblat D.A."/>
            <person name="Putnam N.H."/>
            <person name="Rokhsar D.S."/>
        </authorList>
    </citation>
    <scope>NUCLEOTIDE SEQUENCE [LARGE SCALE GENOMIC DNA]</scope>
</reference>
<evidence type="ECO:0000313" key="4">
    <source>
        <dbReference type="Proteomes" id="UP000030746"/>
    </source>
</evidence>
<name>V3ZWS4_LOTGI</name>
<proteinExistence type="predicted"/>
<dbReference type="Pfam" id="PF00057">
    <property type="entry name" value="Ldl_recept_a"/>
    <property type="match status" value="1"/>
</dbReference>
<dbReference type="InterPro" id="IPR053103">
    <property type="entry name" value="IDLSRF-like_peptide"/>
</dbReference>
<comment type="caution">
    <text evidence="2">Lacks conserved residue(s) required for the propagation of feature annotation.</text>
</comment>
<dbReference type="GeneID" id="20236438"/>
<dbReference type="PANTHER" id="PTHR20967">
    <property type="entry name" value="PROHORMONE-4"/>
    <property type="match status" value="1"/>
</dbReference>
<dbReference type="InterPro" id="IPR023415">
    <property type="entry name" value="LDLR_class-A_CS"/>
</dbReference>
<organism evidence="3 4">
    <name type="scientific">Lottia gigantea</name>
    <name type="common">Giant owl limpet</name>
    <dbReference type="NCBI Taxonomy" id="225164"/>
    <lineage>
        <taxon>Eukaryota</taxon>
        <taxon>Metazoa</taxon>
        <taxon>Spiralia</taxon>
        <taxon>Lophotrochozoa</taxon>
        <taxon>Mollusca</taxon>
        <taxon>Gastropoda</taxon>
        <taxon>Patellogastropoda</taxon>
        <taxon>Lottioidea</taxon>
        <taxon>Lottiidae</taxon>
        <taxon>Lottia</taxon>
    </lineage>
</organism>
<dbReference type="KEGG" id="lgi:LOTGIDRAFT_154876"/>
<evidence type="ECO:0000256" key="1">
    <source>
        <dbReference type="ARBA" id="ARBA00023157"/>
    </source>
</evidence>
<gene>
    <name evidence="3" type="ORF">LOTGIDRAFT_154876</name>
</gene>
<keyword evidence="4" id="KW-1185">Reference proteome</keyword>
<dbReference type="Gene3D" id="4.10.400.10">
    <property type="entry name" value="Low-density Lipoprotein Receptor"/>
    <property type="match status" value="1"/>
</dbReference>
<dbReference type="CDD" id="cd00112">
    <property type="entry name" value="LDLa"/>
    <property type="match status" value="1"/>
</dbReference>
<dbReference type="PROSITE" id="PS50068">
    <property type="entry name" value="LDLRA_2"/>
    <property type="match status" value="1"/>
</dbReference>
<dbReference type="PROSITE" id="PS01209">
    <property type="entry name" value="LDLRA_1"/>
    <property type="match status" value="1"/>
</dbReference>
<dbReference type="OMA" id="GICISIQ"/>
<dbReference type="InterPro" id="IPR002172">
    <property type="entry name" value="LDrepeatLR_classA_rpt"/>
</dbReference>
<dbReference type="Proteomes" id="UP000030746">
    <property type="component" value="Unassembled WGS sequence"/>
</dbReference>
<dbReference type="PANTHER" id="PTHR20967:SF0">
    <property type="entry name" value="PROHORMONE-4"/>
    <property type="match status" value="1"/>
</dbReference>
<dbReference type="RefSeq" id="XP_009063629.1">
    <property type="nucleotide sequence ID" value="XM_009065381.1"/>
</dbReference>
<evidence type="ECO:0000313" key="3">
    <source>
        <dbReference type="EMBL" id="ESO85381.1"/>
    </source>
</evidence>
<dbReference type="SUPFAM" id="SSF57424">
    <property type="entry name" value="LDL receptor-like module"/>
    <property type="match status" value="1"/>
</dbReference>
<dbReference type="OrthoDB" id="6239681at2759"/>
<dbReference type="CTD" id="20236438"/>
<dbReference type="STRING" id="225164.V3ZWS4"/>
<dbReference type="SMART" id="SM00192">
    <property type="entry name" value="LDLa"/>
    <property type="match status" value="1"/>
</dbReference>
<keyword evidence="1" id="KW-1015">Disulfide bond</keyword>
<dbReference type="EMBL" id="KB203274">
    <property type="protein sequence ID" value="ESO85381.1"/>
    <property type="molecule type" value="Genomic_DNA"/>
</dbReference>
<protein>
    <recommendedName>
        <fullName evidence="5">Prohormone-4</fullName>
    </recommendedName>
</protein>
<accession>V3ZWS4</accession>
<evidence type="ECO:0008006" key="5">
    <source>
        <dbReference type="Google" id="ProtNLM"/>
    </source>
</evidence>
<dbReference type="InterPro" id="IPR036055">
    <property type="entry name" value="LDL_receptor-like_sf"/>
</dbReference>